<dbReference type="EMBL" id="AZBU02000001">
    <property type="protein sequence ID" value="TMS32687.1"/>
    <property type="molecule type" value="Genomic_DNA"/>
</dbReference>
<evidence type="ECO:0000313" key="1">
    <source>
        <dbReference type="EMBL" id="TMS32687.1"/>
    </source>
</evidence>
<reference evidence="1 2" key="1">
    <citation type="journal article" date="2015" name="Genome Biol.">
        <title>Comparative genomics of Steinernema reveals deeply conserved gene regulatory networks.</title>
        <authorList>
            <person name="Dillman A.R."/>
            <person name="Macchietto M."/>
            <person name="Porter C.F."/>
            <person name="Rogers A."/>
            <person name="Williams B."/>
            <person name="Antoshechkin I."/>
            <person name="Lee M.M."/>
            <person name="Goodwin Z."/>
            <person name="Lu X."/>
            <person name="Lewis E.E."/>
            <person name="Goodrich-Blair H."/>
            <person name="Stock S.P."/>
            <person name="Adams B.J."/>
            <person name="Sternberg P.W."/>
            <person name="Mortazavi A."/>
        </authorList>
    </citation>
    <scope>NUCLEOTIDE SEQUENCE [LARGE SCALE GENOMIC DNA]</scope>
    <source>
        <strain evidence="1 2">ALL</strain>
    </source>
</reference>
<organism evidence="1 2">
    <name type="scientific">Steinernema carpocapsae</name>
    <name type="common">Entomopathogenic nematode</name>
    <dbReference type="NCBI Taxonomy" id="34508"/>
    <lineage>
        <taxon>Eukaryota</taxon>
        <taxon>Metazoa</taxon>
        <taxon>Ecdysozoa</taxon>
        <taxon>Nematoda</taxon>
        <taxon>Chromadorea</taxon>
        <taxon>Rhabditida</taxon>
        <taxon>Tylenchina</taxon>
        <taxon>Panagrolaimomorpha</taxon>
        <taxon>Strongyloidoidea</taxon>
        <taxon>Steinernematidae</taxon>
        <taxon>Steinernema</taxon>
    </lineage>
</organism>
<gene>
    <name evidence="1" type="ORF">L596_000495</name>
</gene>
<reference evidence="1 2" key="2">
    <citation type="journal article" date="2019" name="G3 (Bethesda)">
        <title>Hybrid Assembly of the Genome of the Entomopathogenic Nematode Steinernema carpocapsae Identifies the X-Chromosome.</title>
        <authorList>
            <person name="Serra L."/>
            <person name="Macchietto M."/>
            <person name="Macias-Munoz A."/>
            <person name="McGill C.J."/>
            <person name="Rodriguez I.M."/>
            <person name="Rodriguez B."/>
            <person name="Murad R."/>
            <person name="Mortazavi A."/>
        </authorList>
    </citation>
    <scope>NUCLEOTIDE SEQUENCE [LARGE SCALE GENOMIC DNA]</scope>
    <source>
        <strain evidence="1 2">ALL</strain>
    </source>
</reference>
<proteinExistence type="predicted"/>
<keyword evidence="2" id="KW-1185">Reference proteome</keyword>
<dbReference type="AlphaFoldDB" id="A0A4U8UKN0"/>
<sequence>MLVINKNIKRFSHIPCTSHVVVVTSSSRRTPSPQPHSLVVTFGQTTAGAAHKNADRWPRVGLRRRRSRSRTDLLLGRIHLLHASTLEEEKEALQKLRLQEQQGHRPGIEALGKAEEARGVLEVDGREDKDQRRSAVFDLHCGAKNCRGRTWKGLRGAGRQREPLHPKDGAADKPSLYRFSMEESVWRNVDDPPLLQAEDSTVQPVVSTGVEFKAPYDDKRYLPFPWNIWGFSGENTPIIPATRKEGDEGRGSEMAKSQNVRRLSKATVNFEEFIYSDEFPNVVPLKKPKPTTKDTKKPRKTDLRRMLMTFVRQEARRRKQQLLDSVVKELGGLPDF</sequence>
<comment type="caution">
    <text evidence="1">The sequence shown here is derived from an EMBL/GenBank/DDBJ whole genome shotgun (WGS) entry which is preliminary data.</text>
</comment>
<evidence type="ECO:0000313" key="2">
    <source>
        <dbReference type="Proteomes" id="UP000298663"/>
    </source>
</evidence>
<name>A0A4U8UKN0_STECR</name>
<accession>A0A4U8UKN0</accession>
<dbReference type="EMBL" id="CM016762">
    <property type="protein sequence ID" value="TMS32687.1"/>
    <property type="molecule type" value="Genomic_DNA"/>
</dbReference>
<protein>
    <submittedName>
        <fullName evidence="1">Uncharacterized protein</fullName>
    </submittedName>
</protein>
<dbReference type="Proteomes" id="UP000298663">
    <property type="component" value="Chromosome X"/>
</dbReference>